<dbReference type="EMBL" id="BNJF01000002">
    <property type="protein sequence ID" value="GHO46220.1"/>
    <property type="molecule type" value="Genomic_DNA"/>
</dbReference>
<reference evidence="6" key="1">
    <citation type="submission" date="2020-10" db="EMBL/GenBank/DDBJ databases">
        <title>Taxonomic study of unclassified bacteria belonging to the class Ktedonobacteria.</title>
        <authorList>
            <person name="Yabe S."/>
            <person name="Wang C.M."/>
            <person name="Zheng Y."/>
            <person name="Sakai Y."/>
            <person name="Cavaletti L."/>
            <person name="Monciardini P."/>
            <person name="Donadio S."/>
        </authorList>
    </citation>
    <scope>NUCLEOTIDE SEQUENCE</scope>
    <source>
        <strain evidence="6">SOSP1-1</strain>
    </source>
</reference>
<feature type="domain" description="HTH cro/C1-type" evidence="5">
    <location>
        <begin position="4"/>
        <end position="52"/>
    </location>
</feature>
<evidence type="ECO:0000256" key="2">
    <source>
        <dbReference type="ARBA" id="ARBA00023125"/>
    </source>
</evidence>
<accession>A0A8J3MV78</accession>
<evidence type="ECO:0000256" key="1">
    <source>
        <dbReference type="ARBA" id="ARBA00023015"/>
    </source>
</evidence>
<keyword evidence="2" id="KW-0238">DNA-binding</keyword>
<dbReference type="InterPro" id="IPR010982">
    <property type="entry name" value="Lambda_DNA-bd_dom_sf"/>
</dbReference>
<dbReference type="AlphaFoldDB" id="A0A8J3MV78"/>
<sequence length="336" mass="37746">MTLKKKKITIHDVARSAGVSYQTVSRVLNDSDNVSEKTRKRVLSAMEELDYSPNRVAQILSTNRSHTLELFLVDVRHGGRLANTTKQMAHVAKSMGYSLLVSETDEDNLEEAFEQAASRLVDGVVMYAPRMHISDDDLLAQSHGIPLVRRDYVPSSKLAWIGFDQVYATRIAVEYLINLGHRHIAAIPPEEEIINGYWRQKVWKETLRLHGLTPGPAYGADYTISAAYEATKHVLASDDTFTALLAGTDTMAFGAMRALREHGLRIPDDVSVISFDNAELAAYTEPPLTTVDFKFSKQDEMAVKYLIELLNDPELELHQRILIPNLVIRESTRKLP</sequence>
<dbReference type="PANTHER" id="PTHR30146:SF109">
    <property type="entry name" value="HTH-TYPE TRANSCRIPTIONAL REGULATOR GALS"/>
    <property type="match status" value="1"/>
</dbReference>
<dbReference type="GO" id="GO:0000976">
    <property type="term" value="F:transcription cis-regulatory region binding"/>
    <property type="evidence" value="ECO:0007669"/>
    <property type="project" value="TreeGrafter"/>
</dbReference>
<evidence type="ECO:0000259" key="4">
    <source>
        <dbReference type="PROSITE" id="PS50932"/>
    </source>
</evidence>
<dbReference type="PROSITE" id="PS00356">
    <property type="entry name" value="HTH_LACI_1"/>
    <property type="match status" value="1"/>
</dbReference>
<protein>
    <submittedName>
        <fullName evidence="6">Lac repressor</fullName>
    </submittedName>
</protein>
<dbReference type="InterPro" id="IPR000843">
    <property type="entry name" value="HTH_LacI"/>
</dbReference>
<dbReference type="PROSITE" id="PS50932">
    <property type="entry name" value="HTH_LACI_2"/>
    <property type="match status" value="1"/>
</dbReference>
<dbReference type="SUPFAM" id="SSF53822">
    <property type="entry name" value="Periplasmic binding protein-like I"/>
    <property type="match status" value="1"/>
</dbReference>
<keyword evidence="3" id="KW-0804">Transcription</keyword>
<comment type="caution">
    <text evidence="6">The sequence shown here is derived from an EMBL/GenBank/DDBJ whole genome shotgun (WGS) entry which is preliminary data.</text>
</comment>
<proteinExistence type="predicted"/>
<feature type="domain" description="HTH lacI-type" evidence="4">
    <location>
        <begin position="8"/>
        <end position="62"/>
    </location>
</feature>
<evidence type="ECO:0000313" key="7">
    <source>
        <dbReference type="Proteomes" id="UP000612362"/>
    </source>
</evidence>
<evidence type="ECO:0000313" key="6">
    <source>
        <dbReference type="EMBL" id="GHO46220.1"/>
    </source>
</evidence>
<dbReference type="InterPro" id="IPR001387">
    <property type="entry name" value="Cro/C1-type_HTH"/>
</dbReference>
<keyword evidence="7" id="KW-1185">Reference proteome</keyword>
<name>A0A8J3MV78_9CHLR</name>
<dbReference type="CDD" id="cd01392">
    <property type="entry name" value="HTH_LacI"/>
    <property type="match status" value="1"/>
</dbReference>
<dbReference type="SUPFAM" id="SSF47413">
    <property type="entry name" value="lambda repressor-like DNA-binding domains"/>
    <property type="match status" value="1"/>
</dbReference>
<dbReference type="Proteomes" id="UP000612362">
    <property type="component" value="Unassembled WGS sequence"/>
</dbReference>
<dbReference type="Gene3D" id="1.10.260.40">
    <property type="entry name" value="lambda repressor-like DNA-binding domains"/>
    <property type="match status" value="1"/>
</dbReference>
<organism evidence="6 7">
    <name type="scientific">Ktedonospora formicarum</name>
    <dbReference type="NCBI Taxonomy" id="2778364"/>
    <lineage>
        <taxon>Bacteria</taxon>
        <taxon>Bacillati</taxon>
        <taxon>Chloroflexota</taxon>
        <taxon>Ktedonobacteria</taxon>
        <taxon>Ktedonobacterales</taxon>
        <taxon>Ktedonobacteraceae</taxon>
        <taxon>Ktedonospora</taxon>
    </lineage>
</organism>
<dbReference type="InterPro" id="IPR046335">
    <property type="entry name" value="LacI/GalR-like_sensor"/>
</dbReference>
<dbReference type="Pfam" id="PF13377">
    <property type="entry name" value="Peripla_BP_3"/>
    <property type="match status" value="1"/>
</dbReference>
<dbReference type="InterPro" id="IPR028082">
    <property type="entry name" value="Peripla_BP_I"/>
</dbReference>
<dbReference type="FunFam" id="1.10.260.40:FF:000002">
    <property type="entry name" value="HTH-type transcriptional repressor PurR"/>
    <property type="match status" value="1"/>
</dbReference>
<evidence type="ECO:0000259" key="5">
    <source>
        <dbReference type="PROSITE" id="PS50943"/>
    </source>
</evidence>
<keyword evidence="1" id="KW-0805">Transcription regulation</keyword>
<gene>
    <name evidence="6" type="primary">lacI_2</name>
    <name evidence="6" type="ORF">KSX_43830</name>
</gene>
<dbReference type="RefSeq" id="WP_220195610.1">
    <property type="nucleotide sequence ID" value="NZ_BNJF01000002.1"/>
</dbReference>
<dbReference type="Pfam" id="PF00356">
    <property type="entry name" value="LacI"/>
    <property type="match status" value="1"/>
</dbReference>
<evidence type="ECO:0000256" key="3">
    <source>
        <dbReference type="ARBA" id="ARBA00023163"/>
    </source>
</evidence>
<dbReference type="PROSITE" id="PS50943">
    <property type="entry name" value="HTH_CROC1"/>
    <property type="match status" value="1"/>
</dbReference>
<dbReference type="PRINTS" id="PR00036">
    <property type="entry name" value="HTHLACI"/>
</dbReference>
<dbReference type="SMART" id="SM00354">
    <property type="entry name" value="HTH_LACI"/>
    <property type="match status" value="1"/>
</dbReference>
<dbReference type="PANTHER" id="PTHR30146">
    <property type="entry name" value="LACI-RELATED TRANSCRIPTIONAL REPRESSOR"/>
    <property type="match status" value="1"/>
</dbReference>
<dbReference type="Gene3D" id="3.40.50.2300">
    <property type="match status" value="2"/>
</dbReference>
<dbReference type="GO" id="GO:0003700">
    <property type="term" value="F:DNA-binding transcription factor activity"/>
    <property type="evidence" value="ECO:0007669"/>
    <property type="project" value="TreeGrafter"/>
</dbReference>